<dbReference type="InterPro" id="IPR036640">
    <property type="entry name" value="ABC1_TM_sf"/>
</dbReference>
<evidence type="ECO:0000313" key="11">
    <source>
        <dbReference type="EMBL" id="ARE86616.1"/>
    </source>
</evidence>
<organism evidence="11 13">
    <name type="scientific">Clostridium formicaceticum</name>
    <dbReference type="NCBI Taxonomy" id="1497"/>
    <lineage>
        <taxon>Bacteria</taxon>
        <taxon>Bacillati</taxon>
        <taxon>Bacillota</taxon>
        <taxon>Clostridia</taxon>
        <taxon>Eubacteriales</taxon>
        <taxon>Clostridiaceae</taxon>
        <taxon>Clostridium</taxon>
    </lineage>
</organism>
<dbReference type="PROSITE" id="PS50893">
    <property type="entry name" value="ABC_TRANSPORTER_2"/>
    <property type="match status" value="1"/>
</dbReference>
<dbReference type="GO" id="GO:0016887">
    <property type="term" value="F:ATP hydrolysis activity"/>
    <property type="evidence" value="ECO:0007669"/>
    <property type="project" value="InterPro"/>
</dbReference>
<dbReference type="CDD" id="cd03251">
    <property type="entry name" value="ABCC_MsbA"/>
    <property type="match status" value="1"/>
</dbReference>
<reference evidence="11 13" key="2">
    <citation type="submission" date="2017-03" db="EMBL/GenBank/DDBJ databases">
        <title>Complete sequence of Clostridium formicaceticum DSM 92.</title>
        <authorList>
            <person name="Poehlein A."/>
            <person name="Karl M."/>
            <person name="Bengelsdorf F.R."/>
            <person name="Duerre P."/>
            <person name="Daniel R."/>
        </authorList>
    </citation>
    <scope>NUCLEOTIDE SEQUENCE [LARGE SCALE GENOMIC DNA]</scope>
    <source>
        <strain evidence="11 13">DSM 92</strain>
    </source>
</reference>
<dbReference type="GO" id="GO:0005524">
    <property type="term" value="F:ATP binding"/>
    <property type="evidence" value="ECO:0007669"/>
    <property type="project" value="UniProtKB-KW"/>
</dbReference>
<dbReference type="InterPro" id="IPR027417">
    <property type="entry name" value="P-loop_NTPase"/>
</dbReference>
<sequence length="577" mass="65654">MLKKFIQYYRPHLPLFFMDFSCAFIMAGMDLVFPFVVGKMVDDVFPSRNLQTVLWIGIGMLALYILRSILQYIVDYWGHVLGVRMEQDMRKDLFHHLHKLSFNYFDNTKTGHIMSRLVNDLNEISELAHHGPEDLFIAAVTLIGSFFIMISIHVHLTLITFSIIPIVLFFAIVKNKKMQQAFRNMRLKLADINAQVEDSISGVRVVKSFTNEVYEETKFAVGNKNFKDSKEVAFKVMAEFFSGITFFSNFIHLVVLIFGGMFIYQETMTTGQLMGFLLYVSMFLQPMRKLTILVENYQKGMAGFHRFYETLQLEPEIVDMPNAEDINKVQGKIAFRHVTFSYNNKANVLKDISFTVQPGETVAIVGPSGGGKTTLCSLIPRFYEADEGVIEVDDKNIQSITQKSLRQNIGIVQQDVFLFSGTVRENIVYGKIDATDKEIIEAAKKANAHDFIMNLEKGYDTYIGERGVKLSGGQKQRLSIARIFLKNPPILILDEATSALDNETEKVIQESLHQLSENRTTLIIAHRLATIKEANRIMVLTDEGIVEEGNHKTLLEKNGIYTRLYKAQFSALSSDVA</sequence>
<dbReference type="InterPro" id="IPR017871">
    <property type="entry name" value="ABC_transporter-like_CS"/>
</dbReference>
<dbReference type="InterPro" id="IPR011527">
    <property type="entry name" value="ABC1_TM_dom"/>
</dbReference>
<dbReference type="RefSeq" id="WP_070967419.1">
    <property type="nucleotide sequence ID" value="NZ_CP017603.1"/>
</dbReference>
<feature type="domain" description="ABC transporter" evidence="8">
    <location>
        <begin position="333"/>
        <end position="567"/>
    </location>
</feature>
<dbReference type="Proteomes" id="UP000192478">
    <property type="component" value="Chromosome"/>
</dbReference>
<evidence type="ECO:0000256" key="5">
    <source>
        <dbReference type="ARBA" id="ARBA00022989"/>
    </source>
</evidence>
<keyword evidence="3" id="KW-0547">Nucleotide-binding</keyword>
<dbReference type="SMART" id="SM00382">
    <property type="entry name" value="AAA"/>
    <property type="match status" value="1"/>
</dbReference>
<dbReference type="PROSITE" id="PS50929">
    <property type="entry name" value="ABC_TM1F"/>
    <property type="match status" value="1"/>
</dbReference>
<reference evidence="10 12" key="1">
    <citation type="submission" date="2016-10" db="EMBL/GenBank/DDBJ databases">
        <title>Complete Genome Sequence of Acetogen Clostridium formicoaceticum ATCC 27076.</title>
        <authorList>
            <person name="Bao T."/>
            <person name="Cheng C."/>
            <person name="Zhao J."/>
            <person name="Yang S.-T."/>
            <person name="Wang J."/>
            <person name="Wang M."/>
        </authorList>
    </citation>
    <scope>NUCLEOTIDE SEQUENCE [LARGE SCALE GENOMIC DNA]</scope>
    <source>
        <strain evidence="10 12">ATCC 27076</strain>
    </source>
</reference>
<dbReference type="EMBL" id="CP017603">
    <property type="protein sequence ID" value="AOY76236.1"/>
    <property type="molecule type" value="Genomic_DNA"/>
</dbReference>
<dbReference type="PANTHER" id="PTHR43394:SF1">
    <property type="entry name" value="ATP-BINDING CASSETTE SUB-FAMILY B MEMBER 10, MITOCHONDRIAL"/>
    <property type="match status" value="1"/>
</dbReference>
<feature type="transmembrane region" description="Helical" evidence="7">
    <location>
        <begin position="53"/>
        <end position="74"/>
    </location>
</feature>
<dbReference type="Gene3D" id="1.20.1560.10">
    <property type="entry name" value="ABC transporter type 1, transmembrane domain"/>
    <property type="match status" value="1"/>
</dbReference>
<dbReference type="FunFam" id="3.40.50.300:FF:000218">
    <property type="entry name" value="Multidrug ABC transporter ATP-binding protein"/>
    <property type="match status" value="1"/>
</dbReference>
<evidence type="ECO:0000256" key="4">
    <source>
        <dbReference type="ARBA" id="ARBA00022840"/>
    </source>
</evidence>
<dbReference type="PANTHER" id="PTHR43394">
    <property type="entry name" value="ATP-DEPENDENT PERMEASE MDL1, MITOCHONDRIAL"/>
    <property type="match status" value="1"/>
</dbReference>
<evidence type="ECO:0000256" key="3">
    <source>
        <dbReference type="ARBA" id="ARBA00022741"/>
    </source>
</evidence>
<keyword evidence="2 7" id="KW-0812">Transmembrane</keyword>
<dbReference type="Proteomes" id="UP000177894">
    <property type="component" value="Chromosome"/>
</dbReference>
<accession>A0AAC9RGP5</accession>
<feature type="transmembrane region" description="Helical" evidence="7">
    <location>
        <begin position="12"/>
        <end position="33"/>
    </location>
</feature>
<evidence type="ECO:0000256" key="7">
    <source>
        <dbReference type="SAM" id="Phobius"/>
    </source>
</evidence>
<dbReference type="InterPro" id="IPR003593">
    <property type="entry name" value="AAA+_ATPase"/>
</dbReference>
<dbReference type="InterPro" id="IPR003439">
    <property type="entry name" value="ABC_transporter-like_ATP-bd"/>
</dbReference>
<keyword evidence="6 7" id="KW-0472">Membrane</keyword>
<keyword evidence="5 7" id="KW-1133">Transmembrane helix</keyword>
<evidence type="ECO:0000313" key="13">
    <source>
        <dbReference type="Proteomes" id="UP000192478"/>
    </source>
</evidence>
<dbReference type="GO" id="GO:0015421">
    <property type="term" value="F:ABC-type oligopeptide transporter activity"/>
    <property type="evidence" value="ECO:0007669"/>
    <property type="project" value="TreeGrafter"/>
</dbReference>
<evidence type="ECO:0000256" key="6">
    <source>
        <dbReference type="ARBA" id="ARBA00023136"/>
    </source>
</evidence>
<dbReference type="Gene3D" id="3.40.50.300">
    <property type="entry name" value="P-loop containing nucleotide triphosphate hydrolases"/>
    <property type="match status" value="1"/>
</dbReference>
<dbReference type="CDD" id="cd18549">
    <property type="entry name" value="ABC_6TM_YwjA_like"/>
    <property type="match status" value="1"/>
</dbReference>
<comment type="subcellular location">
    <subcellularLocation>
        <location evidence="1">Cell membrane</location>
        <topology evidence="1">Multi-pass membrane protein</topology>
    </subcellularLocation>
</comment>
<feature type="transmembrane region" description="Helical" evidence="7">
    <location>
        <begin position="240"/>
        <end position="264"/>
    </location>
</feature>
<evidence type="ECO:0000259" key="9">
    <source>
        <dbReference type="PROSITE" id="PS50929"/>
    </source>
</evidence>
<evidence type="ECO:0000256" key="1">
    <source>
        <dbReference type="ARBA" id="ARBA00004651"/>
    </source>
</evidence>
<dbReference type="EMBL" id="CP020559">
    <property type="protein sequence ID" value="ARE86616.1"/>
    <property type="molecule type" value="Genomic_DNA"/>
</dbReference>
<dbReference type="PROSITE" id="PS00211">
    <property type="entry name" value="ABC_TRANSPORTER_1"/>
    <property type="match status" value="1"/>
</dbReference>
<gene>
    <name evidence="10" type="ORF">BJL90_10175</name>
    <name evidence="11" type="ORF">CLFO_09400</name>
</gene>
<keyword evidence="12" id="KW-1185">Reference proteome</keyword>
<name>A0AAC9RGP5_9CLOT</name>
<dbReference type="AlphaFoldDB" id="A0AAC9RGP5"/>
<dbReference type="GO" id="GO:0005886">
    <property type="term" value="C:plasma membrane"/>
    <property type="evidence" value="ECO:0007669"/>
    <property type="project" value="UniProtKB-SubCell"/>
</dbReference>
<dbReference type="SUPFAM" id="SSF52540">
    <property type="entry name" value="P-loop containing nucleoside triphosphate hydrolases"/>
    <property type="match status" value="1"/>
</dbReference>
<dbReference type="InterPro" id="IPR039421">
    <property type="entry name" value="Type_1_exporter"/>
</dbReference>
<dbReference type="KEGG" id="cfm:BJL90_10175"/>
<feature type="transmembrane region" description="Helical" evidence="7">
    <location>
        <begin position="158"/>
        <end position="175"/>
    </location>
</feature>
<dbReference type="SUPFAM" id="SSF90123">
    <property type="entry name" value="ABC transporter transmembrane region"/>
    <property type="match status" value="1"/>
</dbReference>
<evidence type="ECO:0000313" key="10">
    <source>
        <dbReference type="EMBL" id="AOY76236.1"/>
    </source>
</evidence>
<evidence type="ECO:0000259" key="8">
    <source>
        <dbReference type="PROSITE" id="PS50893"/>
    </source>
</evidence>
<feature type="domain" description="ABC transmembrane type-1" evidence="9">
    <location>
        <begin position="22"/>
        <end position="299"/>
    </location>
</feature>
<evidence type="ECO:0000313" key="12">
    <source>
        <dbReference type="Proteomes" id="UP000177894"/>
    </source>
</evidence>
<protein>
    <submittedName>
        <fullName evidence="11">Multidrug export ATP-binding/permease protein</fullName>
        <ecNumber evidence="11">3.6.3.-</ecNumber>
    </submittedName>
    <submittedName>
        <fullName evidence="10">Thiamine ABC transporter permease</fullName>
    </submittedName>
</protein>
<dbReference type="Pfam" id="PF00005">
    <property type="entry name" value="ABC_tran"/>
    <property type="match status" value="1"/>
</dbReference>
<proteinExistence type="predicted"/>
<evidence type="ECO:0000256" key="2">
    <source>
        <dbReference type="ARBA" id="ARBA00022692"/>
    </source>
</evidence>
<keyword evidence="4 11" id="KW-0067">ATP-binding</keyword>
<dbReference type="EC" id="3.6.3.-" evidence="11"/>
<keyword evidence="11" id="KW-0378">Hydrolase</keyword>
<dbReference type="Pfam" id="PF00664">
    <property type="entry name" value="ABC_membrane"/>
    <property type="match status" value="1"/>
</dbReference>